<feature type="compositionally biased region" description="Basic and acidic residues" evidence="1">
    <location>
        <begin position="82"/>
        <end position="93"/>
    </location>
</feature>
<sequence>YNPKVRHANVADATKCQPIILVADELVPLKRSVYRKLRNKELEKLVEKFSPLPNKNQSRNITERVNDDPQEESSSRTKRLRLAIDEINKKAEDQQNAVDLTQSDEPPHARVETDTDGLYSDEEQPNNLDDDDNTL</sequence>
<feature type="region of interest" description="Disordered" evidence="1">
    <location>
        <begin position="48"/>
        <end position="135"/>
    </location>
</feature>
<dbReference type="Proteomes" id="UP000789396">
    <property type="component" value="Unassembled WGS sequence"/>
</dbReference>
<evidence type="ECO:0000313" key="3">
    <source>
        <dbReference type="Proteomes" id="UP000789396"/>
    </source>
</evidence>
<feature type="compositionally biased region" description="Polar residues" evidence="1">
    <location>
        <begin position="94"/>
        <end position="104"/>
    </location>
</feature>
<feature type="compositionally biased region" description="Acidic residues" evidence="1">
    <location>
        <begin position="119"/>
        <end position="135"/>
    </location>
</feature>
<organism evidence="2 3">
    <name type="scientific">Racocetra fulgida</name>
    <dbReference type="NCBI Taxonomy" id="60492"/>
    <lineage>
        <taxon>Eukaryota</taxon>
        <taxon>Fungi</taxon>
        <taxon>Fungi incertae sedis</taxon>
        <taxon>Mucoromycota</taxon>
        <taxon>Glomeromycotina</taxon>
        <taxon>Glomeromycetes</taxon>
        <taxon>Diversisporales</taxon>
        <taxon>Gigasporaceae</taxon>
        <taxon>Racocetra</taxon>
    </lineage>
</organism>
<comment type="caution">
    <text evidence="2">The sequence shown here is derived from an EMBL/GenBank/DDBJ whole genome shotgun (WGS) entry which is preliminary data.</text>
</comment>
<evidence type="ECO:0000256" key="1">
    <source>
        <dbReference type="SAM" id="MobiDB-lite"/>
    </source>
</evidence>
<gene>
    <name evidence="2" type="ORF">RFULGI_LOCUS4528</name>
</gene>
<feature type="non-terminal residue" evidence="2">
    <location>
        <position position="135"/>
    </location>
</feature>
<proteinExistence type="predicted"/>
<dbReference type="AlphaFoldDB" id="A0A9N9B1D7"/>
<protein>
    <submittedName>
        <fullName evidence="2">4054_t:CDS:1</fullName>
    </submittedName>
</protein>
<name>A0A9N9B1D7_9GLOM</name>
<dbReference type="EMBL" id="CAJVPZ010004563">
    <property type="protein sequence ID" value="CAG8548160.1"/>
    <property type="molecule type" value="Genomic_DNA"/>
</dbReference>
<keyword evidence="3" id="KW-1185">Reference proteome</keyword>
<evidence type="ECO:0000313" key="2">
    <source>
        <dbReference type="EMBL" id="CAG8548160.1"/>
    </source>
</evidence>
<accession>A0A9N9B1D7</accession>
<reference evidence="2" key="1">
    <citation type="submission" date="2021-06" db="EMBL/GenBank/DDBJ databases">
        <authorList>
            <person name="Kallberg Y."/>
            <person name="Tangrot J."/>
            <person name="Rosling A."/>
        </authorList>
    </citation>
    <scope>NUCLEOTIDE SEQUENCE</scope>
    <source>
        <strain evidence="2">IN212</strain>
    </source>
</reference>